<accession>A0A8E2E6S4</accession>
<dbReference type="OrthoDB" id="3518533at2759"/>
<evidence type="ECO:0000313" key="4">
    <source>
        <dbReference type="Proteomes" id="UP000250266"/>
    </source>
</evidence>
<feature type="domain" description="DUF7907" evidence="2">
    <location>
        <begin position="35"/>
        <end position="203"/>
    </location>
</feature>
<dbReference type="AlphaFoldDB" id="A0A8E2E6S4"/>
<feature type="chain" id="PRO_5034711224" description="DUF7907 domain-containing protein" evidence="1">
    <location>
        <begin position="17"/>
        <end position="204"/>
    </location>
</feature>
<feature type="signal peptide" evidence="1">
    <location>
        <begin position="1"/>
        <end position="16"/>
    </location>
</feature>
<dbReference type="EMBL" id="KV745060">
    <property type="protein sequence ID" value="OCK78426.1"/>
    <property type="molecule type" value="Genomic_DNA"/>
</dbReference>
<reference evidence="3 4" key="1">
    <citation type="journal article" date="2016" name="Nat. Commun.">
        <title>Ectomycorrhizal ecology is imprinted in the genome of the dominant symbiotic fungus Cenococcum geophilum.</title>
        <authorList>
            <consortium name="DOE Joint Genome Institute"/>
            <person name="Peter M."/>
            <person name="Kohler A."/>
            <person name="Ohm R.A."/>
            <person name="Kuo A."/>
            <person name="Krutzmann J."/>
            <person name="Morin E."/>
            <person name="Arend M."/>
            <person name="Barry K.W."/>
            <person name="Binder M."/>
            <person name="Choi C."/>
            <person name="Clum A."/>
            <person name="Copeland A."/>
            <person name="Grisel N."/>
            <person name="Haridas S."/>
            <person name="Kipfer T."/>
            <person name="LaButti K."/>
            <person name="Lindquist E."/>
            <person name="Lipzen A."/>
            <person name="Maire R."/>
            <person name="Meier B."/>
            <person name="Mihaltcheva S."/>
            <person name="Molinier V."/>
            <person name="Murat C."/>
            <person name="Poggeler S."/>
            <person name="Quandt C.A."/>
            <person name="Sperisen C."/>
            <person name="Tritt A."/>
            <person name="Tisserant E."/>
            <person name="Crous P.W."/>
            <person name="Henrissat B."/>
            <person name="Nehls U."/>
            <person name="Egli S."/>
            <person name="Spatafora J.W."/>
            <person name="Grigoriev I.V."/>
            <person name="Martin F.M."/>
        </authorList>
    </citation>
    <scope>NUCLEOTIDE SEQUENCE [LARGE SCALE GENOMIC DNA]</scope>
    <source>
        <strain evidence="3 4">CBS 459.81</strain>
    </source>
</reference>
<sequence length="204" mass="23087">MKLSTLLLSLYPLLLAFPQQTSTAISPISTSIGPRYRLRTHLKPRSRSNPHPHHRLNGLYLYTSPSDSVIGRNYPLFTSNISLAAYAFLNGTNINNTIQQFEIYNTTRPFSTRFSLQPDYGWAEVNIYPGFSETNGFEFVNEGRLGKALAMSNSTIYGTMWGGWIVCDWAHGAPQLFWRQNNYVAPQPYPAPRNCADVHIIQVL</sequence>
<gene>
    <name evidence="3" type="ORF">K432DRAFT_427293</name>
</gene>
<protein>
    <recommendedName>
        <fullName evidence="2">DUF7907 domain-containing protein</fullName>
    </recommendedName>
</protein>
<proteinExistence type="predicted"/>
<dbReference type="Pfam" id="PF25484">
    <property type="entry name" value="DUF7907"/>
    <property type="match status" value="1"/>
</dbReference>
<keyword evidence="1" id="KW-0732">Signal</keyword>
<evidence type="ECO:0000313" key="3">
    <source>
        <dbReference type="EMBL" id="OCK78426.1"/>
    </source>
</evidence>
<evidence type="ECO:0000256" key="1">
    <source>
        <dbReference type="SAM" id="SignalP"/>
    </source>
</evidence>
<organism evidence="3 4">
    <name type="scientific">Lepidopterella palustris CBS 459.81</name>
    <dbReference type="NCBI Taxonomy" id="1314670"/>
    <lineage>
        <taxon>Eukaryota</taxon>
        <taxon>Fungi</taxon>
        <taxon>Dikarya</taxon>
        <taxon>Ascomycota</taxon>
        <taxon>Pezizomycotina</taxon>
        <taxon>Dothideomycetes</taxon>
        <taxon>Pleosporomycetidae</taxon>
        <taxon>Mytilinidiales</taxon>
        <taxon>Argynnaceae</taxon>
        <taxon>Lepidopterella</taxon>
    </lineage>
</organism>
<dbReference type="Proteomes" id="UP000250266">
    <property type="component" value="Unassembled WGS sequence"/>
</dbReference>
<keyword evidence="4" id="KW-1185">Reference proteome</keyword>
<dbReference type="InterPro" id="IPR057229">
    <property type="entry name" value="DUF7907"/>
</dbReference>
<evidence type="ECO:0000259" key="2">
    <source>
        <dbReference type="Pfam" id="PF25484"/>
    </source>
</evidence>
<name>A0A8E2E6S4_9PEZI</name>